<dbReference type="SUPFAM" id="SSF52821">
    <property type="entry name" value="Rhodanese/Cell cycle control phosphatase"/>
    <property type="match status" value="2"/>
</dbReference>
<feature type="domain" description="Rhodanese" evidence="2">
    <location>
        <begin position="75"/>
        <end position="161"/>
    </location>
</feature>
<dbReference type="InterPro" id="IPR001307">
    <property type="entry name" value="Thiosulphate_STrfase_CS"/>
</dbReference>
<evidence type="ECO:0000313" key="3">
    <source>
        <dbReference type="EMBL" id="MBT0664176.1"/>
    </source>
</evidence>
<sequence length="342" mass="37038">MTIRSLKTSVFALLTALSLCSMAMAAASGATQPKQQAVSSDKSVLDEVLPASNAYFNRFPFMRAEDVFDKIVTAGDQSFLLVSVQSPDEYARGHVPGAINIPLPELANEQSLKRLSRDKKLVFTCDNGHRSMAAALFLGQLGYETYAMSMGLSYWNGPESGIASPYPGSAGYPVSTVTATTQESHVPPVIAGNNTNGQEAIIERTRAVLANERNLFIDRKEVYDKAVKGGDKGYLLVSLQRPGDYAKGHVPGAINIPASDIAKLESLRKLPRDKKIVLICYVGHWGGSAALFLRQLGYEAYDMRFGTLGWNNATEGLGEAKGYLVALEKTLNLPVEKGTLKR</sequence>
<proteinExistence type="predicted"/>
<dbReference type="RefSeq" id="WP_214170939.1">
    <property type="nucleotide sequence ID" value="NZ_JAHCVJ010000002.1"/>
</dbReference>
<dbReference type="GO" id="GO:0004792">
    <property type="term" value="F:thiosulfate-cyanide sulfurtransferase activity"/>
    <property type="evidence" value="ECO:0007669"/>
    <property type="project" value="InterPro"/>
</dbReference>
<dbReference type="Pfam" id="PF00581">
    <property type="entry name" value="Rhodanese"/>
    <property type="match status" value="2"/>
</dbReference>
<evidence type="ECO:0000256" key="1">
    <source>
        <dbReference type="SAM" id="SignalP"/>
    </source>
</evidence>
<dbReference type="InterPro" id="IPR036873">
    <property type="entry name" value="Rhodanese-like_dom_sf"/>
</dbReference>
<evidence type="ECO:0000313" key="4">
    <source>
        <dbReference type="Proteomes" id="UP000811899"/>
    </source>
</evidence>
<dbReference type="InterPro" id="IPR001763">
    <property type="entry name" value="Rhodanese-like_dom"/>
</dbReference>
<dbReference type="InterPro" id="IPR050229">
    <property type="entry name" value="GlpE_sulfurtransferase"/>
</dbReference>
<evidence type="ECO:0000259" key="2">
    <source>
        <dbReference type="PROSITE" id="PS50206"/>
    </source>
</evidence>
<keyword evidence="1" id="KW-0732">Signal</keyword>
<gene>
    <name evidence="3" type="ORF">KI809_07660</name>
</gene>
<protein>
    <submittedName>
        <fullName evidence="3">Rhodanese-like domain-containing protein</fullName>
    </submittedName>
</protein>
<dbReference type="EMBL" id="JAHCVJ010000002">
    <property type="protein sequence ID" value="MBT0664176.1"/>
    <property type="molecule type" value="Genomic_DNA"/>
</dbReference>
<organism evidence="3 4">
    <name type="scientific">Geoanaerobacter pelophilus</name>
    <dbReference type="NCBI Taxonomy" id="60036"/>
    <lineage>
        <taxon>Bacteria</taxon>
        <taxon>Pseudomonadati</taxon>
        <taxon>Thermodesulfobacteriota</taxon>
        <taxon>Desulfuromonadia</taxon>
        <taxon>Geobacterales</taxon>
        <taxon>Geobacteraceae</taxon>
        <taxon>Geoanaerobacter</taxon>
    </lineage>
</organism>
<name>A0AAW4L7B4_9BACT</name>
<feature type="signal peptide" evidence="1">
    <location>
        <begin position="1"/>
        <end position="25"/>
    </location>
</feature>
<reference evidence="3 4" key="1">
    <citation type="submission" date="2021-05" db="EMBL/GenBank/DDBJ databases">
        <title>The draft genome of Geobacter pelophilus DSM 12255.</title>
        <authorList>
            <person name="Xu Z."/>
            <person name="Masuda Y."/>
            <person name="Itoh H."/>
            <person name="Senoo K."/>
        </authorList>
    </citation>
    <scope>NUCLEOTIDE SEQUENCE [LARGE SCALE GENOMIC DNA]</scope>
    <source>
        <strain evidence="3 4">DSM 12255</strain>
    </source>
</reference>
<dbReference type="PANTHER" id="PTHR43031:SF16">
    <property type="entry name" value="OXIDOREDUCTASE"/>
    <property type="match status" value="1"/>
</dbReference>
<dbReference type="SMART" id="SM00450">
    <property type="entry name" value="RHOD"/>
    <property type="match status" value="2"/>
</dbReference>
<dbReference type="PANTHER" id="PTHR43031">
    <property type="entry name" value="FAD-DEPENDENT OXIDOREDUCTASE"/>
    <property type="match status" value="1"/>
</dbReference>
<feature type="domain" description="Rhodanese" evidence="2">
    <location>
        <begin position="230"/>
        <end position="319"/>
    </location>
</feature>
<dbReference type="CDD" id="cd00158">
    <property type="entry name" value="RHOD"/>
    <property type="match status" value="2"/>
</dbReference>
<keyword evidence="4" id="KW-1185">Reference proteome</keyword>
<dbReference type="AlphaFoldDB" id="A0AAW4L7B4"/>
<dbReference type="Proteomes" id="UP000811899">
    <property type="component" value="Unassembled WGS sequence"/>
</dbReference>
<dbReference type="Gene3D" id="3.40.250.10">
    <property type="entry name" value="Rhodanese-like domain"/>
    <property type="match status" value="2"/>
</dbReference>
<dbReference type="PROSITE" id="PS00380">
    <property type="entry name" value="RHODANESE_1"/>
    <property type="match status" value="2"/>
</dbReference>
<accession>A0AAW4L7B4</accession>
<comment type="caution">
    <text evidence="3">The sequence shown here is derived from an EMBL/GenBank/DDBJ whole genome shotgun (WGS) entry which is preliminary data.</text>
</comment>
<dbReference type="PROSITE" id="PS50206">
    <property type="entry name" value="RHODANESE_3"/>
    <property type="match status" value="2"/>
</dbReference>
<feature type="chain" id="PRO_5043352306" evidence="1">
    <location>
        <begin position="26"/>
        <end position="342"/>
    </location>
</feature>